<name>A0A1M7Y4H8_9FIRM</name>
<accession>A0A1M7Y4H8</accession>
<dbReference type="Pfam" id="PF00005">
    <property type="entry name" value="ABC_tran"/>
    <property type="match status" value="1"/>
</dbReference>
<evidence type="ECO:0000313" key="6">
    <source>
        <dbReference type="EMBL" id="SHO47144.1"/>
    </source>
</evidence>
<evidence type="ECO:0000256" key="4">
    <source>
        <dbReference type="ARBA" id="ARBA00022840"/>
    </source>
</evidence>
<dbReference type="PANTHER" id="PTHR43335:SF3">
    <property type="entry name" value="ABC TRANSPORTER"/>
    <property type="match status" value="1"/>
</dbReference>
<dbReference type="AlphaFoldDB" id="A0A1M7Y4H8"/>
<dbReference type="OrthoDB" id="9804819at2"/>
<protein>
    <submittedName>
        <fullName evidence="6">ABC-2 type transport system ATP-binding protein</fullName>
    </submittedName>
</protein>
<keyword evidence="2" id="KW-0813">Transport</keyword>
<dbReference type="GO" id="GO:0016887">
    <property type="term" value="F:ATP hydrolysis activity"/>
    <property type="evidence" value="ECO:0007669"/>
    <property type="project" value="InterPro"/>
</dbReference>
<dbReference type="SUPFAM" id="SSF52540">
    <property type="entry name" value="P-loop containing nucleoside triphosphate hydrolases"/>
    <property type="match status" value="1"/>
</dbReference>
<dbReference type="GO" id="GO:0005524">
    <property type="term" value="F:ATP binding"/>
    <property type="evidence" value="ECO:0007669"/>
    <property type="project" value="UniProtKB-KW"/>
</dbReference>
<evidence type="ECO:0000256" key="1">
    <source>
        <dbReference type="ARBA" id="ARBA00005417"/>
    </source>
</evidence>
<dbReference type="RefSeq" id="WP_073588161.1">
    <property type="nucleotide sequence ID" value="NZ_FRFD01000004.1"/>
</dbReference>
<comment type="similarity">
    <text evidence="1">Belongs to the ABC transporter superfamily.</text>
</comment>
<evidence type="ECO:0000313" key="7">
    <source>
        <dbReference type="Proteomes" id="UP000184612"/>
    </source>
</evidence>
<dbReference type="CDD" id="cd03230">
    <property type="entry name" value="ABC_DR_subfamily_A"/>
    <property type="match status" value="1"/>
</dbReference>
<gene>
    <name evidence="6" type="ORF">SAMN02745217_01441</name>
</gene>
<dbReference type="Gene3D" id="3.40.50.300">
    <property type="entry name" value="P-loop containing nucleotide triphosphate hydrolases"/>
    <property type="match status" value="1"/>
</dbReference>
<dbReference type="InterPro" id="IPR003439">
    <property type="entry name" value="ABC_transporter-like_ATP-bd"/>
</dbReference>
<dbReference type="InterPro" id="IPR027417">
    <property type="entry name" value="P-loop_NTPase"/>
</dbReference>
<proteinExistence type="inferred from homology"/>
<dbReference type="STRING" id="1121345.SAMN02745217_01441"/>
<dbReference type="PANTHER" id="PTHR43335">
    <property type="entry name" value="ABC TRANSPORTER, ATP-BINDING PROTEIN"/>
    <property type="match status" value="1"/>
</dbReference>
<dbReference type="Proteomes" id="UP000184612">
    <property type="component" value="Unassembled WGS sequence"/>
</dbReference>
<dbReference type="PROSITE" id="PS50893">
    <property type="entry name" value="ABC_TRANSPORTER_2"/>
    <property type="match status" value="1"/>
</dbReference>
<sequence length="308" mass="34256">MLTINNLTKKFGKYTALNNLNLNIREREIYGFVGPNGAGKTTTMKICAGLLKADSGEVWVDGVSALENNKELKKKIGYMPDFFGVYDNLKAIEYMEFYASIYGINGKGARKLCMELLDTVQLKEQYESYVDTMSRGMKQRLCLARCLVHGPKLLILDEPASGLDPRARVLMKDILKRLSGEGKTILISSHILPELVQVCTHAGIIEKGKLVISGSMEEITSARGNSRPLVLKMVDNQETIIRIIKENPYTRKITILDNVVTLLFSGKEEDEAALLGSIIQAGGVISSFSREESSLETLFLQITHEEET</sequence>
<dbReference type="EMBL" id="FRFD01000004">
    <property type="protein sequence ID" value="SHO47144.1"/>
    <property type="molecule type" value="Genomic_DNA"/>
</dbReference>
<evidence type="ECO:0000256" key="3">
    <source>
        <dbReference type="ARBA" id="ARBA00022741"/>
    </source>
</evidence>
<evidence type="ECO:0000259" key="5">
    <source>
        <dbReference type="PROSITE" id="PS50893"/>
    </source>
</evidence>
<organism evidence="6 7">
    <name type="scientific">Anaerocolumna xylanovorans DSM 12503</name>
    <dbReference type="NCBI Taxonomy" id="1121345"/>
    <lineage>
        <taxon>Bacteria</taxon>
        <taxon>Bacillati</taxon>
        <taxon>Bacillota</taxon>
        <taxon>Clostridia</taxon>
        <taxon>Lachnospirales</taxon>
        <taxon>Lachnospiraceae</taxon>
        <taxon>Anaerocolumna</taxon>
    </lineage>
</organism>
<feature type="domain" description="ABC transporter" evidence="5">
    <location>
        <begin position="2"/>
        <end position="232"/>
    </location>
</feature>
<keyword evidence="4 6" id="KW-0067">ATP-binding</keyword>
<reference evidence="6 7" key="1">
    <citation type="submission" date="2016-12" db="EMBL/GenBank/DDBJ databases">
        <authorList>
            <person name="Song W.-J."/>
            <person name="Kurnit D.M."/>
        </authorList>
    </citation>
    <scope>NUCLEOTIDE SEQUENCE [LARGE SCALE GENOMIC DNA]</scope>
    <source>
        <strain evidence="6 7">DSM 12503</strain>
    </source>
</reference>
<keyword evidence="3" id="KW-0547">Nucleotide-binding</keyword>
<evidence type="ECO:0000256" key="2">
    <source>
        <dbReference type="ARBA" id="ARBA00022448"/>
    </source>
</evidence>
<dbReference type="SMART" id="SM00382">
    <property type="entry name" value="AAA"/>
    <property type="match status" value="1"/>
</dbReference>
<keyword evidence="7" id="KW-1185">Reference proteome</keyword>
<dbReference type="InterPro" id="IPR003593">
    <property type="entry name" value="AAA+_ATPase"/>
</dbReference>